<proteinExistence type="predicted"/>
<comment type="caution">
    <text evidence="1">The sequence shown here is derived from an EMBL/GenBank/DDBJ whole genome shotgun (WGS) entry which is preliminary data.</text>
</comment>
<reference evidence="1" key="1">
    <citation type="submission" date="2021-04" db="EMBL/GenBank/DDBJ databases">
        <title>Whole genome sequencing of Enterococci isolates from hospitalized patients.</title>
        <authorList>
            <person name="Ogoti B.M."/>
            <person name="Onyambu F.G."/>
        </authorList>
    </citation>
    <scope>NUCLEOTIDE SEQUENCE</scope>
    <source>
        <strain evidence="1">242</strain>
    </source>
</reference>
<accession>A0A941FKI3</accession>
<sequence>MTTQTIEVKKVFVTDNQEQWIVFEEEMQAGFQYKLATIDDLHDYVAGTGEVFTYNVETSEGVVQWHEEHFSYDSPVDYICEYRVIN</sequence>
<evidence type="ECO:0000313" key="1">
    <source>
        <dbReference type="EMBL" id="MBR8645131.1"/>
    </source>
</evidence>
<dbReference type="Proteomes" id="UP000680045">
    <property type="component" value="Unassembled WGS sequence"/>
</dbReference>
<protein>
    <submittedName>
        <fullName evidence="1">Uncharacterized protein</fullName>
    </submittedName>
</protein>
<dbReference type="AlphaFoldDB" id="A0A941FKI3"/>
<organism evidence="1 2">
    <name type="scientific">Peribacillus frigoritolerans</name>
    <dbReference type="NCBI Taxonomy" id="450367"/>
    <lineage>
        <taxon>Bacteria</taxon>
        <taxon>Bacillati</taxon>
        <taxon>Bacillota</taxon>
        <taxon>Bacilli</taxon>
        <taxon>Bacillales</taxon>
        <taxon>Bacillaceae</taxon>
        <taxon>Peribacillus</taxon>
    </lineage>
</organism>
<dbReference type="EMBL" id="JAGTPW010000027">
    <property type="protein sequence ID" value="MBR8645131.1"/>
    <property type="molecule type" value="Genomic_DNA"/>
</dbReference>
<gene>
    <name evidence="1" type="ORF">KEH51_15665</name>
</gene>
<name>A0A941FKI3_9BACI</name>
<evidence type="ECO:0000313" key="2">
    <source>
        <dbReference type="Proteomes" id="UP000680045"/>
    </source>
</evidence>